<dbReference type="STRING" id="1433126.BN938_2910"/>
<reference evidence="1 2" key="1">
    <citation type="journal article" date="2015" name="Genome Announc.">
        <title>Complete Genome Sequence of the Novel Leech Symbiont Mucinivorans hirudinis M3T.</title>
        <authorList>
            <person name="Nelson M.C."/>
            <person name="Bomar L."/>
            <person name="Graf J."/>
        </authorList>
    </citation>
    <scope>NUCLEOTIDE SEQUENCE [LARGE SCALE GENOMIC DNA]</scope>
    <source>
        <strain evidence="2">M3</strain>
    </source>
</reference>
<accession>A0A060RBI3</accession>
<dbReference type="eggNOG" id="ENOG5033PGR">
    <property type="taxonomic scope" value="Bacteria"/>
</dbReference>
<sequence length="179" mass="20370">MELEKTQMKFAVSQQTGEIIGFVSRQSKTSKLLGVREDSRFGKKICLLAKELKDKIQVNKLYDVELKPMHNSTGYVVVSARLALFKAHVDTFIISNGIYQVTVSFGNKIVYFDPKDGRNVSTRTLAGITKFLRDTGEIEDVEQVIEDLSHKARQVVQRMRRDGYHIPDYVLQCADPLTE</sequence>
<organism evidence="1 2">
    <name type="scientific">Mucinivorans hirudinis</name>
    <dbReference type="NCBI Taxonomy" id="1433126"/>
    <lineage>
        <taxon>Bacteria</taxon>
        <taxon>Pseudomonadati</taxon>
        <taxon>Bacteroidota</taxon>
        <taxon>Bacteroidia</taxon>
        <taxon>Bacteroidales</taxon>
        <taxon>Rikenellaceae</taxon>
        <taxon>Mucinivorans</taxon>
    </lineage>
</organism>
<evidence type="ECO:0000313" key="2">
    <source>
        <dbReference type="Proteomes" id="UP000027616"/>
    </source>
</evidence>
<gene>
    <name evidence="1" type="ORF">BN938_2910</name>
</gene>
<dbReference type="Proteomes" id="UP000027616">
    <property type="component" value="Chromosome I"/>
</dbReference>
<evidence type="ECO:0000313" key="1">
    <source>
        <dbReference type="EMBL" id="CDN32975.1"/>
    </source>
</evidence>
<protein>
    <submittedName>
        <fullName evidence="1">Uncharacterized protein</fullName>
    </submittedName>
</protein>
<keyword evidence="2" id="KW-1185">Reference proteome</keyword>
<dbReference type="EMBL" id="HG934468">
    <property type="protein sequence ID" value="CDN32975.1"/>
    <property type="molecule type" value="Genomic_DNA"/>
</dbReference>
<dbReference type="AlphaFoldDB" id="A0A060RBI3"/>
<name>A0A060RBI3_9BACT</name>
<dbReference type="HOGENOM" id="CLU_130819_0_0_10"/>
<dbReference type="KEGG" id="rbc:BN938_2910"/>
<proteinExistence type="predicted"/>
<dbReference type="OrthoDB" id="1029040at2"/>